<organism evidence="1 2">
    <name type="scientific">Sorangium cellulosum</name>
    <name type="common">Polyangium cellulosum</name>
    <dbReference type="NCBI Taxonomy" id="56"/>
    <lineage>
        <taxon>Bacteria</taxon>
        <taxon>Pseudomonadati</taxon>
        <taxon>Myxococcota</taxon>
        <taxon>Polyangia</taxon>
        <taxon>Polyangiales</taxon>
        <taxon>Polyangiaceae</taxon>
        <taxon>Sorangium</taxon>
    </lineage>
</organism>
<dbReference type="AlphaFoldDB" id="A0A2L0EZ24"/>
<protein>
    <submittedName>
        <fullName evidence="1">Uncharacterized protein</fullName>
    </submittedName>
</protein>
<proteinExistence type="predicted"/>
<dbReference type="EMBL" id="CP012673">
    <property type="protein sequence ID" value="AUX44557.1"/>
    <property type="molecule type" value="Genomic_DNA"/>
</dbReference>
<sequence length="30" mass="3298">MRLCPEGVVMRSDTFAIAIEFGTDSKKTPP</sequence>
<dbReference type="Proteomes" id="UP000238348">
    <property type="component" value="Chromosome"/>
</dbReference>
<gene>
    <name evidence="1" type="ORF">SOCE26_060230</name>
</gene>
<name>A0A2L0EZ24_SORCE</name>
<evidence type="ECO:0000313" key="1">
    <source>
        <dbReference type="EMBL" id="AUX44557.1"/>
    </source>
</evidence>
<reference evidence="1 2" key="1">
    <citation type="submission" date="2015-09" db="EMBL/GenBank/DDBJ databases">
        <title>Sorangium comparison.</title>
        <authorList>
            <person name="Zaburannyi N."/>
            <person name="Bunk B."/>
            <person name="Overmann J."/>
            <person name="Mueller R."/>
        </authorList>
    </citation>
    <scope>NUCLEOTIDE SEQUENCE [LARGE SCALE GENOMIC DNA]</scope>
    <source>
        <strain evidence="1 2">So ce26</strain>
    </source>
</reference>
<accession>A0A2L0EZ24</accession>
<evidence type="ECO:0000313" key="2">
    <source>
        <dbReference type="Proteomes" id="UP000238348"/>
    </source>
</evidence>